<evidence type="ECO:0000313" key="2">
    <source>
        <dbReference type="EMBL" id="KTS09031.1"/>
    </source>
</evidence>
<dbReference type="InterPro" id="IPR011055">
    <property type="entry name" value="Dup_hybrid_motif"/>
</dbReference>
<evidence type="ECO:0000313" key="3">
    <source>
        <dbReference type="Proteomes" id="UP000072189"/>
    </source>
</evidence>
<dbReference type="CDD" id="cd12797">
    <property type="entry name" value="M23_peptidase"/>
    <property type="match status" value="1"/>
</dbReference>
<proteinExistence type="predicted"/>
<evidence type="ECO:0000256" key="1">
    <source>
        <dbReference type="SAM" id="MobiDB-lite"/>
    </source>
</evidence>
<dbReference type="RefSeq" id="WP_058614761.1">
    <property type="nucleotide sequence ID" value="NZ_LDRV01000093.1"/>
</dbReference>
<dbReference type="EMBL" id="LDRV01000093">
    <property type="protein sequence ID" value="KTS09031.1"/>
    <property type="molecule type" value="Genomic_DNA"/>
</dbReference>
<reference evidence="2 3" key="1">
    <citation type="journal article" date="2016" name="Front. Microbiol.">
        <title>Genomic Resource of Rice Seed Associated Bacteria.</title>
        <authorList>
            <person name="Midha S."/>
            <person name="Bansal K."/>
            <person name="Sharma S."/>
            <person name="Kumar N."/>
            <person name="Patil P.P."/>
            <person name="Chaudhry V."/>
            <person name="Patil P.B."/>
        </authorList>
    </citation>
    <scope>NUCLEOTIDE SEQUENCE [LARGE SCALE GENOMIC DNA]</scope>
    <source>
        <strain evidence="2 3">RSA3</strain>
    </source>
</reference>
<comment type="caution">
    <text evidence="2">The sequence shown here is derived from an EMBL/GenBank/DDBJ whole genome shotgun (WGS) entry which is preliminary data.</text>
</comment>
<dbReference type="AlphaFoldDB" id="A0A147F4G5"/>
<dbReference type="PATRIC" id="fig|2033.7.peg.3655"/>
<dbReference type="Gene3D" id="2.70.70.10">
    <property type="entry name" value="Glucose Permease (Domain IIA)"/>
    <property type="match status" value="1"/>
</dbReference>
<accession>A0A147F4G5</accession>
<sequence length="264" mass="28879">MGYITPADVGISDDRAAHIARGSKEPGTDYKTAYGTNLRIPDDCEVIGVDHSNDGAEGRRLFLLILANGETIDWIHLSRIAVRVGDRLTRGQLDAAWSGASGFGDDWYYDPHVHVTRRARRGLPYSQTLDFEDAIGGEAPASATPGTTPNQSEEDENMSINLRRESTGVSYTLTPGYGITAHVNEHGARLTNYGNTGQWFPAGASPAQREAAGERQFNDENLAWFLSLHDLKWVSADLSRLPSGDEYRYCEKLQKIHDAAAGIG</sequence>
<feature type="region of interest" description="Disordered" evidence="1">
    <location>
        <begin position="136"/>
        <end position="157"/>
    </location>
</feature>
<protein>
    <submittedName>
        <fullName evidence="2">Uncharacterized protein</fullName>
    </submittedName>
</protein>
<gene>
    <name evidence="2" type="ORF">RSA3_14100</name>
</gene>
<name>A0A147F4G5_MICTE</name>
<dbReference type="Proteomes" id="UP000072189">
    <property type="component" value="Unassembled WGS sequence"/>
</dbReference>
<organism evidence="2 3">
    <name type="scientific">Microbacterium testaceum</name>
    <name type="common">Aureobacterium testaceum</name>
    <name type="synonym">Brevibacterium testaceum</name>
    <dbReference type="NCBI Taxonomy" id="2033"/>
    <lineage>
        <taxon>Bacteria</taxon>
        <taxon>Bacillati</taxon>
        <taxon>Actinomycetota</taxon>
        <taxon>Actinomycetes</taxon>
        <taxon>Micrococcales</taxon>
        <taxon>Microbacteriaceae</taxon>
        <taxon>Microbacterium</taxon>
    </lineage>
</organism>